<name>A0A8S5RZQ6_9CAUD</name>
<accession>A0A8S5RZQ6</accession>
<evidence type="ECO:0000313" key="1">
    <source>
        <dbReference type="EMBL" id="DAF44268.1"/>
    </source>
</evidence>
<proteinExistence type="predicted"/>
<dbReference type="EMBL" id="BK032511">
    <property type="protein sequence ID" value="DAF44268.1"/>
    <property type="molecule type" value="Genomic_DNA"/>
</dbReference>
<reference evidence="1" key="1">
    <citation type="journal article" date="2021" name="Proc. Natl. Acad. Sci. U.S.A.">
        <title>A Catalog of Tens of Thousands of Viruses from Human Metagenomes Reveals Hidden Associations with Chronic Diseases.</title>
        <authorList>
            <person name="Tisza M.J."/>
            <person name="Buck C.B."/>
        </authorList>
    </citation>
    <scope>NUCLEOTIDE SEQUENCE</scope>
    <source>
        <strain evidence="1">Ct8Lf7</strain>
    </source>
</reference>
<organism evidence="1">
    <name type="scientific">Podoviridae sp. ct8Lf7</name>
    <dbReference type="NCBI Taxonomy" id="2827723"/>
    <lineage>
        <taxon>Viruses</taxon>
        <taxon>Duplodnaviria</taxon>
        <taxon>Heunggongvirae</taxon>
        <taxon>Uroviricota</taxon>
        <taxon>Caudoviricetes</taxon>
    </lineage>
</organism>
<protein>
    <submittedName>
        <fullName evidence="1">Terminase large subunit</fullName>
    </submittedName>
</protein>
<sequence length="62" mass="7165">MCLARYYNCKINIEATRMSMVTWAKEKGYLGYFMKRPKATLTDIKYGSTKQYGTPATKTVIE</sequence>